<geneLocation type="plasmid" evidence="2">
    <name>pA</name>
</geneLocation>
<dbReference type="HOGENOM" id="CLU_2789715_0_0_6"/>
<proteinExistence type="predicted"/>
<name>A0A0E2YX83_9GAMM</name>
<evidence type="ECO:0000313" key="2">
    <source>
        <dbReference type="EMBL" id="KFI17784.1"/>
    </source>
</evidence>
<comment type="caution">
    <text evidence="2">The sequence shown here is derived from an EMBL/GenBank/DDBJ whole genome shotgun (WGS) entry which is preliminary data.</text>
</comment>
<reference evidence="2 3" key="1">
    <citation type="submission" date="2014-07" db="EMBL/GenBank/DDBJ databases">
        <title>Comparative analysis of Nitrosococcus oceani genome inventories of strains from Pacific and Atlantic gyres.</title>
        <authorList>
            <person name="Lim C.K."/>
            <person name="Wang L."/>
            <person name="Sayavedra-Soto L.A."/>
            <person name="Klotz M.G."/>
        </authorList>
    </citation>
    <scope>NUCLEOTIDE SEQUENCE [LARGE SCALE GENOMIC DNA]</scope>
    <source>
        <strain evidence="2 3">C-27</strain>
        <plasmid evidence="2">pA</plasmid>
    </source>
</reference>
<dbReference type="AlphaFoldDB" id="A0A0E2YX83"/>
<keyword evidence="2" id="KW-0614">Plasmid</keyword>
<sequence length="68" mass="7111">MALELDARGRSAAPLAKDGDKPGKDAGRGLLGAAEQAPGKAVSELDTTGERNKLCPAYDVNQEFRAQI</sequence>
<feature type="region of interest" description="Disordered" evidence="1">
    <location>
        <begin position="1"/>
        <end position="48"/>
    </location>
</feature>
<evidence type="ECO:0000256" key="1">
    <source>
        <dbReference type="SAM" id="MobiDB-lite"/>
    </source>
</evidence>
<dbReference type="EMBL" id="JPGN01000541">
    <property type="protein sequence ID" value="KFI17784.1"/>
    <property type="molecule type" value="Genomic_DNA"/>
</dbReference>
<dbReference type="Proteomes" id="UP000028839">
    <property type="component" value="Unassembled WGS sequence"/>
</dbReference>
<accession>A0A0E2YX83</accession>
<evidence type="ECO:0000313" key="3">
    <source>
        <dbReference type="Proteomes" id="UP000028839"/>
    </source>
</evidence>
<feature type="compositionally biased region" description="Basic and acidic residues" evidence="1">
    <location>
        <begin position="17"/>
        <end position="27"/>
    </location>
</feature>
<organism evidence="2 3">
    <name type="scientific">Nitrosococcus oceani C-27</name>
    <dbReference type="NCBI Taxonomy" id="314279"/>
    <lineage>
        <taxon>Bacteria</taxon>
        <taxon>Pseudomonadati</taxon>
        <taxon>Pseudomonadota</taxon>
        <taxon>Gammaproteobacteria</taxon>
        <taxon>Chromatiales</taxon>
        <taxon>Chromatiaceae</taxon>
        <taxon>Nitrosococcus</taxon>
    </lineage>
</organism>
<gene>
    <name evidence="2" type="ORF">IB75_18675</name>
</gene>
<protein>
    <submittedName>
        <fullName evidence="2">Uncharacterized protein</fullName>
    </submittedName>
</protein>